<dbReference type="GeneID" id="20323144"/>
<feature type="domain" description="DnaJ homologue subfamily C GRV2/DNAJC13 N-terminal" evidence="1">
    <location>
        <begin position="154"/>
        <end position="236"/>
    </location>
</feature>
<evidence type="ECO:0000313" key="2">
    <source>
        <dbReference type="EMBL" id="KER23066.1"/>
    </source>
</evidence>
<dbReference type="GO" id="GO:0010008">
    <property type="term" value="C:endosome membrane"/>
    <property type="evidence" value="ECO:0007669"/>
    <property type="project" value="TreeGrafter"/>
</dbReference>
<dbReference type="EMBL" id="KL596866">
    <property type="protein sequence ID" value="KER23066.1"/>
    <property type="molecule type" value="Genomic_DNA"/>
</dbReference>
<sequence length="331" mass="37921">MNRLMIESFLPINQQWLSDYSLLGQGFLLIHVLKPPPTDFDNLRKHPNKLVDKLYWLKPGRDTAIIRELIVHRRILLRQGSTTATDDLPSVIEEAAPQPKCRSRDIDSGFCVFCDQPSSASSRWCAGDRASYHFDCYDDETYRLYNDTVDFSQSYKRLLTIGTMGVTTYNKDTLRVTNQWPYSEICGVRPDPTVKNNQPHLQRLILTLCDANRKRTEMTFASEYRVDVLTDFLDGSTTSHMVIDNHLDDTEGGAVARCNSKDLTDDTKTSHWPAGGLQQVTLHVRLFPRVRMIGAKRFLRAVPHSTRCKPPVALQTRTDLATVDRQIRFRC</sequence>
<keyword evidence="3" id="KW-1185">Reference proteome</keyword>
<dbReference type="KEGG" id="ovi:T265_08965"/>
<dbReference type="GO" id="GO:2000641">
    <property type="term" value="P:regulation of early endosome to late endosome transport"/>
    <property type="evidence" value="ECO:0007669"/>
    <property type="project" value="InterPro"/>
</dbReference>
<dbReference type="AlphaFoldDB" id="A0A074Z7A3"/>
<evidence type="ECO:0000313" key="3">
    <source>
        <dbReference type="Proteomes" id="UP000054324"/>
    </source>
</evidence>
<dbReference type="InterPro" id="IPR045802">
    <property type="entry name" value="GRV2/DNAJC13_N"/>
</dbReference>
<dbReference type="STRING" id="6198.A0A074Z7A3"/>
<proteinExistence type="predicted"/>
<name>A0A074Z7A3_OPIVI</name>
<dbReference type="PANTHER" id="PTHR36983">
    <property type="entry name" value="DNAJ HOMOLOG SUBFAMILY C MEMBER 13"/>
    <property type="match status" value="1"/>
</dbReference>
<dbReference type="GO" id="GO:0006898">
    <property type="term" value="P:receptor-mediated endocytosis"/>
    <property type="evidence" value="ECO:0007669"/>
    <property type="project" value="TreeGrafter"/>
</dbReference>
<dbReference type="PANTHER" id="PTHR36983:SF2">
    <property type="entry name" value="DNAJ HOMOLOG SUBFAMILY C MEMBER 13"/>
    <property type="match status" value="1"/>
</dbReference>
<dbReference type="RefSeq" id="XP_009173176.1">
    <property type="nucleotide sequence ID" value="XM_009174912.1"/>
</dbReference>
<dbReference type="Pfam" id="PF19432">
    <property type="entry name" value="RME-8_N"/>
    <property type="match status" value="1"/>
</dbReference>
<dbReference type="Proteomes" id="UP000054324">
    <property type="component" value="Unassembled WGS sequence"/>
</dbReference>
<accession>A0A074Z7A3</accession>
<dbReference type="CTD" id="20323144"/>
<dbReference type="GO" id="GO:0007032">
    <property type="term" value="P:endosome organization"/>
    <property type="evidence" value="ECO:0007669"/>
    <property type="project" value="InterPro"/>
</dbReference>
<protein>
    <recommendedName>
        <fullName evidence="1">DnaJ homologue subfamily C GRV2/DNAJC13 N-terminal domain-containing protein</fullName>
    </recommendedName>
</protein>
<dbReference type="OrthoDB" id="69656at2759"/>
<evidence type="ECO:0000259" key="1">
    <source>
        <dbReference type="Pfam" id="PF19432"/>
    </source>
</evidence>
<dbReference type="InterPro" id="IPR044978">
    <property type="entry name" value="GRV2/DNAJC13"/>
</dbReference>
<organism evidence="2 3">
    <name type="scientific">Opisthorchis viverrini</name>
    <name type="common">Southeast Asian liver fluke</name>
    <dbReference type="NCBI Taxonomy" id="6198"/>
    <lineage>
        <taxon>Eukaryota</taxon>
        <taxon>Metazoa</taxon>
        <taxon>Spiralia</taxon>
        <taxon>Lophotrochozoa</taxon>
        <taxon>Platyhelminthes</taxon>
        <taxon>Trematoda</taxon>
        <taxon>Digenea</taxon>
        <taxon>Opisthorchiida</taxon>
        <taxon>Opisthorchiata</taxon>
        <taxon>Opisthorchiidae</taxon>
        <taxon>Opisthorchis</taxon>
    </lineage>
</organism>
<gene>
    <name evidence="2" type="ORF">T265_08965</name>
</gene>
<reference evidence="2 3" key="1">
    <citation type="submission" date="2013-11" db="EMBL/GenBank/DDBJ databases">
        <title>Opisthorchis viverrini - life in the bile duct.</title>
        <authorList>
            <person name="Young N.D."/>
            <person name="Nagarajan N."/>
            <person name="Lin S.J."/>
            <person name="Korhonen P.K."/>
            <person name="Jex A.R."/>
            <person name="Hall R.S."/>
            <person name="Safavi-Hemami H."/>
            <person name="Kaewkong W."/>
            <person name="Bertrand D."/>
            <person name="Gao S."/>
            <person name="Seet Q."/>
            <person name="Wongkham S."/>
            <person name="Teh B.T."/>
            <person name="Wongkham C."/>
            <person name="Intapan P.M."/>
            <person name="Maleewong W."/>
            <person name="Yang X."/>
            <person name="Hu M."/>
            <person name="Wang Z."/>
            <person name="Hofmann A."/>
            <person name="Sternberg P.W."/>
            <person name="Tan P."/>
            <person name="Wang J."/>
            <person name="Gasser R.B."/>
        </authorList>
    </citation>
    <scope>NUCLEOTIDE SEQUENCE [LARGE SCALE GENOMIC DNA]</scope>
</reference>